<evidence type="ECO:0000313" key="3">
    <source>
        <dbReference type="Proteomes" id="UP000564885"/>
    </source>
</evidence>
<dbReference type="Proteomes" id="UP000564885">
    <property type="component" value="Unassembled WGS sequence"/>
</dbReference>
<proteinExistence type="predicted"/>
<feature type="region of interest" description="Disordered" evidence="1">
    <location>
        <begin position="76"/>
        <end position="177"/>
    </location>
</feature>
<keyword evidence="3" id="KW-1185">Reference proteome</keyword>
<dbReference type="AlphaFoldDB" id="A0A849IBW7"/>
<organism evidence="2 3">
    <name type="scientific">Enterovirga aerilata</name>
    <dbReference type="NCBI Taxonomy" id="2730920"/>
    <lineage>
        <taxon>Bacteria</taxon>
        <taxon>Pseudomonadati</taxon>
        <taxon>Pseudomonadota</taxon>
        <taxon>Alphaproteobacteria</taxon>
        <taxon>Hyphomicrobiales</taxon>
        <taxon>Methylobacteriaceae</taxon>
        <taxon>Enterovirga</taxon>
    </lineage>
</organism>
<feature type="compositionally biased region" description="Acidic residues" evidence="1">
    <location>
        <begin position="128"/>
        <end position="138"/>
    </location>
</feature>
<dbReference type="RefSeq" id="WP_171220219.1">
    <property type="nucleotide sequence ID" value="NZ_JABEPP010000006.1"/>
</dbReference>
<name>A0A849IBW7_9HYPH</name>
<gene>
    <name evidence="2" type="ORF">HJG44_20630</name>
</gene>
<accession>A0A849IBW7</accession>
<evidence type="ECO:0000256" key="1">
    <source>
        <dbReference type="SAM" id="MobiDB-lite"/>
    </source>
</evidence>
<evidence type="ECO:0000313" key="2">
    <source>
        <dbReference type="EMBL" id="NNM74771.1"/>
    </source>
</evidence>
<comment type="caution">
    <text evidence="2">The sequence shown here is derived from an EMBL/GenBank/DDBJ whole genome shotgun (WGS) entry which is preliminary data.</text>
</comment>
<protein>
    <submittedName>
        <fullName evidence="2">Uncharacterized protein</fullName>
    </submittedName>
</protein>
<dbReference type="EMBL" id="JABEPP010000006">
    <property type="protein sequence ID" value="NNM74771.1"/>
    <property type="molecule type" value="Genomic_DNA"/>
</dbReference>
<sequence length="177" mass="19518">MNVNMNAVANFMRAYGYSEDLVRKGLDAAQGAADENEALERAMSAIMYGPADLAAGKRFVVPPGIDWAREFHEDRRDFGEAANPDSGLARTYREGQEVPDYEAEAAPHDEPVPHTPEPPYDERPEAESVNEFEGNGDDEAQKMFFAEAEAREAESGAASLDEVPDEAPKRTRRKRAA</sequence>
<reference evidence="2 3" key="1">
    <citation type="submission" date="2020-04" db="EMBL/GenBank/DDBJ databases">
        <title>Enterovirga sp. isolate from soil.</title>
        <authorList>
            <person name="Chea S."/>
            <person name="Kim D.-U."/>
        </authorList>
    </citation>
    <scope>NUCLEOTIDE SEQUENCE [LARGE SCALE GENOMIC DNA]</scope>
    <source>
        <strain evidence="2 3">DB1703</strain>
    </source>
</reference>